<evidence type="ECO:0000256" key="4">
    <source>
        <dbReference type="ARBA" id="ARBA00022475"/>
    </source>
</evidence>
<feature type="transmembrane region" description="Helical" evidence="9">
    <location>
        <begin position="37"/>
        <end position="62"/>
    </location>
</feature>
<feature type="transmembrane region" description="Helical" evidence="9">
    <location>
        <begin position="369"/>
        <end position="387"/>
    </location>
</feature>
<feature type="transmembrane region" description="Helical" evidence="9">
    <location>
        <begin position="150"/>
        <end position="170"/>
    </location>
</feature>
<comment type="similarity">
    <text evidence="2 9">Belongs to the branched chain amino acid transporter family.</text>
</comment>
<keyword evidence="8 9" id="KW-0472">Membrane</keyword>
<dbReference type="GO" id="GO:0015820">
    <property type="term" value="P:L-leucine transport"/>
    <property type="evidence" value="ECO:0007669"/>
    <property type="project" value="TreeGrafter"/>
</dbReference>
<comment type="caution">
    <text evidence="10">The sequence shown here is derived from an EMBL/GenBank/DDBJ whole genome shotgun (WGS) entry which is preliminary data.</text>
</comment>
<evidence type="ECO:0000256" key="6">
    <source>
        <dbReference type="ARBA" id="ARBA00022970"/>
    </source>
</evidence>
<dbReference type="Proteomes" id="UP000316425">
    <property type="component" value="Unassembled WGS sequence"/>
</dbReference>
<keyword evidence="6 9" id="KW-0029">Amino-acid transport</keyword>
<dbReference type="GO" id="GO:0005886">
    <property type="term" value="C:plasma membrane"/>
    <property type="evidence" value="ECO:0007669"/>
    <property type="project" value="UniProtKB-SubCell"/>
</dbReference>
<feature type="transmembrane region" description="Helical" evidence="9">
    <location>
        <begin position="280"/>
        <end position="300"/>
    </location>
</feature>
<evidence type="ECO:0000256" key="9">
    <source>
        <dbReference type="RuleBase" id="RU362122"/>
    </source>
</evidence>
<dbReference type="EMBL" id="VMHE01000030">
    <property type="protein sequence ID" value="TSJ60764.1"/>
    <property type="molecule type" value="Genomic_DNA"/>
</dbReference>
<feature type="transmembrane region" description="Helical" evidence="9">
    <location>
        <begin position="312"/>
        <end position="333"/>
    </location>
</feature>
<keyword evidence="3 9" id="KW-0813">Transport</keyword>
<dbReference type="GO" id="GO:0005304">
    <property type="term" value="F:L-valine transmembrane transporter activity"/>
    <property type="evidence" value="ECO:0007669"/>
    <property type="project" value="TreeGrafter"/>
</dbReference>
<evidence type="ECO:0000256" key="1">
    <source>
        <dbReference type="ARBA" id="ARBA00004651"/>
    </source>
</evidence>
<dbReference type="OrthoDB" id="9783920at2"/>
<dbReference type="Gene3D" id="1.20.1740.10">
    <property type="entry name" value="Amino acid/polyamine transporter I"/>
    <property type="match status" value="1"/>
</dbReference>
<feature type="transmembrane region" description="Helical" evidence="9">
    <location>
        <begin position="74"/>
        <end position="95"/>
    </location>
</feature>
<dbReference type="GO" id="GO:0015190">
    <property type="term" value="F:L-leucine transmembrane transporter activity"/>
    <property type="evidence" value="ECO:0007669"/>
    <property type="project" value="TreeGrafter"/>
</dbReference>
<dbReference type="PANTHER" id="PTHR30588:SF0">
    <property type="entry name" value="BRANCHED-CHAIN AMINO ACID PERMEASE BRNQ"/>
    <property type="match status" value="1"/>
</dbReference>
<dbReference type="GO" id="GO:0015188">
    <property type="term" value="F:L-isoleucine transmembrane transporter activity"/>
    <property type="evidence" value="ECO:0007669"/>
    <property type="project" value="TreeGrafter"/>
</dbReference>
<feature type="transmembrane region" description="Helical" evidence="9">
    <location>
        <begin position="231"/>
        <end position="250"/>
    </location>
</feature>
<organism evidence="10 11">
    <name type="scientific">Allobacillus salarius</name>
    <dbReference type="NCBI Taxonomy" id="1955272"/>
    <lineage>
        <taxon>Bacteria</taxon>
        <taxon>Bacillati</taxon>
        <taxon>Bacillota</taxon>
        <taxon>Bacilli</taxon>
        <taxon>Bacillales</taxon>
        <taxon>Bacillaceae</taxon>
        <taxon>Allobacillus</taxon>
    </lineage>
</organism>
<reference evidence="10 11" key="1">
    <citation type="submission" date="2019-07" db="EMBL/GenBank/DDBJ databases">
        <title>Allobacillus sp. nov. SKP isolated from shrimp paste of Euphausiacea.</title>
        <authorList>
            <person name="Kanchanasin P."/>
            <person name="Tanasupawat S."/>
            <person name="Shi W."/>
            <person name="Wu L."/>
            <person name="Ma J."/>
        </authorList>
    </citation>
    <scope>NUCLEOTIDE SEQUENCE [LARGE SCALE GENOMIC DNA]</scope>
    <source>
        <strain evidence="10 11">SKP4-8</strain>
    </source>
</reference>
<comment type="function">
    <text evidence="9">Component of the transport system for branched-chain amino acids.</text>
</comment>
<keyword evidence="11" id="KW-1185">Reference proteome</keyword>
<keyword evidence="4" id="KW-1003">Cell membrane</keyword>
<feature type="transmembrane region" description="Helical" evidence="9">
    <location>
        <begin position="407"/>
        <end position="427"/>
    </location>
</feature>
<dbReference type="InterPro" id="IPR004685">
    <property type="entry name" value="Brnchd-chn_aa_trnsp_Livcs"/>
</dbReference>
<comment type="subcellular location">
    <subcellularLocation>
        <location evidence="1 9">Cell membrane</location>
        <topology evidence="1 9">Multi-pass membrane protein</topology>
    </subcellularLocation>
</comment>
<keyword evidence="5 9" id="KW-0812">Transmembrane</keyword>
<feature type="transmembrane region" description="Helical" evidence="9">
    <location>
        <begin position="115"/>
        <end position="138"/>
    </location>
</feature>
<protein>
    <recommendedName>
        <fullName evidence="9">Branched-chain amino acid transport system carrier protein</fullName>
    </recommendedName>
</protein>
<dbReference type="RefSeq" id="WP_144089512.1">
    <property type="nucleotide sequence ID" value="NZ_VMHE01000030.1"/>
</dbReference>
<dbReference type="Pfam" id="PF05525">
    <property type="entry name" value="Branch_AA_trans"/>
    <property type="match status" value="1"/>
</dbReference>
<dbReference type="NCBIfam" id="TIGR00796">
    <property type="entry name" value="livcs"/>
    <property type="match status" value="1"/>
</dbReference>
<keyword evidence="7 9" id="KW-1133">Transmembrane helix</keyword>
<evidence type="ECO:0000313" key="10">
    <source>
        <dbReference type="EMBL" id="TSJ60764.1"/>
    </source>
</evidence>
<feature type="transmembrane region" description="Helical" evidence="9">
    <location>
        <begin position="339"/>
        <end position="357"/>
    </location>
</feature>
<feature type="transmembrane region" description="Helical" evidence="9">
    <location>
        <begin position="190"/>
        <end position="210"/>
    </location>
</feature>
<dbReference type="PANTHER" id="PTHR30588">
    <property type="entry name" value="BRANCHED-CHAIN AMINO ACID TRANSPORT SYSTEM 2 CARRIER PROTEIN"/>
    <property type="match status" value="1"/>
</dbReference>
<name>A0A556P8P4_9BACI</name>
<evidence type="ECO:0000256" key="2">
    <source>
        <dbReference type="ARBA" id="ARBA00008540"/>
    </source>
</evidence>
<evidence type="ECO:0000313" key="11">
    <source>
        <dbReference type="Proteomes" id="UP000316425"/>
    </source>
</evidence>
<proteinExistence type="inferred from homology"/>
<dbReference type="AlphaFoldDB" id="A0A556P8P4"/>
<evidence type="ECO:0000256" key="3">
    <source>
        <dbReference type="ARBA" id="ARBA00022448"/>
    </source>
</evidence>
<evidence type="ECO:0000256" key="8">
    <source>
        <dbReference type="ARBA" id="ARBA00023136"/>
    </source>
</evidence>
<sequence length="446" mass="48369">MRKRETFFVGLMLFSMFFGAGNLIFPPFLGSGAGTSFWPAMIGFIVTGVGLPLLVVSAIALVKNGANELGSRVHPWFGAVFTLLIYLSIGPFFGVPRNANVAFEMGFNPLMAGSTFSQSLLLLGFTALFFFFVFLLSMYPSKVVDLMGKVITPTLLISIVTLFLIGFFRLDKSFEAPNETYQTASFFKGVIDGYATMDALAAMAFGIVILTAIKQKGVTDHKQLRSYTVKAALIAGTALALVYTGIGFMGTQVAGQETFDNGSEVLSTAVTLLLGNNGKILLGFIFTLACFTTCVGLTIACGQYISKLSEKLSYRGVVFLVTLASFLIANLGLNQIIEVTIPFLVMLYPLTIVLVTLPFIDRFFGGSRGVYRGTMAFTGFVSIYNGLEMLGFHVEALSSFMSVLPFASLDLGWVVPAFVGGLLGFLWDQFSHNKVRKENPQIERAS</sequence>
<accession>A0A556P8P4</accession>
<evidence type="ECO:0000256" key="7">
    <source>
        <dbReference type="ARBA" id="ARBA00022989"/>
    </source>
</evidence>
<evidence type="ECO:0000256" key="5">
    <source>
        <dbReference type="ARBA" id="ARBA00022692"/>
    </source>
</evidence>
<feature type="transmembrane region" description="Helical" evidence="9">
    <location>
        <begin position="7"/>
        <end position="25"/>
    </location>
</feature>
<gene>
    <name evidence="10" type="primary">brnQ</name>
    <name evidence="10" type="ORF">FPQ13_11690</name>
</gene>
<dbReference type="GO" id="GO:0015818">
    <property type="term" value="P:isoleucine transport"/>
    <property type="evidence" value="ECO:0007669"/>
    <property type="project" value="TreeGrafter"/>
</dbReference>